<organism evidence="2 3">
    <name type="scientific">Hominilimicola fabiformis</name>
    <dbReference type="NCBI Taxonomy" id="2885356"/>
    <lineage>
        <taxon>Bacteria</taxon>
        <taxon>Bacillati</taxon>
        <taxon>Bacillota</taxon>
        <taxon>Clostridia</taxon>
        <taxon>Eubacteriales</taxon>
        <taxon>Oscillospiraceae</taxon>
        <taxon>Hominilimicola</taxon>
    </lineage>
</organism>
<comment type="caution">
    <text evidence="2">The sequence shown here is derived from an EMBL/GenBank/DDBJ whole genome shotgun (WGS) entry which is preliminary data.</text>
</comment>
<dbReference type="PROSITE" id="PS51704">
    <property type="entry name" value="GP_PDE"/>
    <property type="match status" value="1"/>
</dbReference>
<feature type="domain" description="GP-PDE" evidence="1">
    <location>
        <begin position="58"/>
        <end position="292"/>
    </location>
</feature>
<evidence type="ECO:0000259" key="1">
    <source>
        <dbReference type="PROSITE" id="PS51704"/>
    </source>
</evidence>
<keyword evidence="3" id="KW-1185">Reference proteome</keyword>
<dbReference type="Pfam" id="PF03009">
    <property type="entry name" value="GDPD"/>
    <property type="match status" value="1"/>
</dbReference>
<evidence type="ECO:0000313" key="3">
    <source>
        <dbReference type="Proteomes" id="UP001198242"/>
    </source>
</evidence>
<dbReference type="PANTHER" id="PTHR46211">
    <property type="entry name" value="GLYCEROPHOSPHORYL DIESTER PHOSPHODIESTERASE"/>
    <property type="match status" value="1"/>
</dbReference>
<reference evidence="2 3" key="1">
    <citation type="submission" date="2021-10" db="EMBL/GenBank/DDBJ databases">
        <title>Anaerobic single-cell dispensing facilitates the cultivation of human gut bacteria.</title>
        <authorList>
            <person name="Afrizal A."/>
        </authorList>
    </citation>
    <scope>NUCLEOTIDE SEQUENCE [LARGE SCALE GENOMIC DNA]</scope>
    <source>
        <strain evidence="2 3">CLA-AA-H232</strain>
    </source>
</reference>
<dbReference type="EMBL" id="JAJEQM010000003">
    <property type="protein sequence ID" value="MCC2209767.1"/>
    <property type="molecule type" value="Genomic_DNA"/>
</dbReference>
<proteinExistence type="predicted"/>
<dbReference type="InterPro" id="IPR017946">
    <property type="entry name" value="PLC-like_Pdiesterase_TIM-brl"/>
</dbReference>
<accession>A0AAE3J8Q6</accession>
<dbReference type="InterPro" id="IPR030395">
    <property type="entry name" value="GP_PDE_dom"/>
</dbReference>
<dbReference type="SUPFAM" id="SSF51695">
    <property type="entry name" value="PLC-like phosphodiesterases"/>
    <property type="match status" value="1"/>
</dbReference>
<dbReference type="AlphaFoldDB" id="A0AAE3J8Q6"/>
<dbReference type="PANTHER" id="PTHR46211:SF1">
    <property type="entry name" value="GLYCEROPHOSPHODIESTER PHOSPHODIESTERASE, CYTOPLASMIC"/>
    <property type="match status" value="1"/>
</dbReference>
<gene>
    <name evidence="2" type="ORF">LKE05_03020</name>
</gene>
<protein>
    <recommendedName>
        <fullName evidence="1">GP-PDE domain-containing protein</fullName>
    </recommendedName>
</protein>
<dbReference type="Gene3D" id="3.20.20.190">
    <property type="entry name" value="Phosphatidylinositol (PI) phosphodiesterase"/>
    <property type="match status" value="1"/>
</dbReference>
<dbReference type="RefSeq" id="WP_308455887.1">
    <property type="nucleotide sequence ID" value="NZ_JAJEQM010000003.1"/>
</dbReference>
<dbReference type="Proteomes" id="UP001198242">
    <property type="component" value="Unassembled WGS sequence"/>
</dbReference>
<sequence>MYNVRRKLWILTVLLFAVSAVMLKFFPSSDNNDAIATPANAQQAESGTSTVFSDGSTERFVAHRGYSNYAPENSIPAFELAGKIGFWGIETDICETSDGQFVCMHDDTLDRTTNGSGAISDYTLDDLSQFQIDYGNYLDTNENLKIPTLEEYLSICSTYGNVPIIEIKNIANYDAFLNTIIASGLETHCIITGAIDDVKEIRARNNIIPVMTIGYTPAPYTDNLEHITEISENRGILYNYPQVDQAAIDILHQQNIFCGVWSVDDTETAQKYIDYGADFIVTNEIPARINHMVNDNE</sequence>
<dbReference type="GO" id="GO:0006629">
    <property type="term" value="P:lipid metabolic process"/>
    <property type="evidence" value="ECO:0007669"/>
    <property type="project" value="InterPro"/>
</dbReference>
<evidence type="ECO:0000313" key="2">
    <source>
        <dbReference type="EMBL" id="MCC2209767.1"/>
    </source>
</evidence>
<dbReference type="GO" id="GO:0008081">
    <property type="term" value="F:phosphoric diester hydrolase activity"/>
    <property type="evidence" value="ECO:0007669"/>
    <property type="project" value="InterPro"/>
</dbReference>
<name>A0AAE3J8Q6_9FIRM</name>